<evidence type="ECO:0000256" key="6">
    <source>
        <dbReference type="ARBA" id="ARBA00023601"/>
    </source>
</evidence>
<dbReference type="Gene3D" id="3.20.20.70">
    <property type="entry name" value="Aldolase class I"/>
    <property type="match status" value="1"/>
</dbReference>
<dbReference type="EMBL" id="JAPDUS010000052">
    <property type="protein sequence ID" value="MCW4094936.1"/>
    <property type="molecule type" value="Genomic_DNA"/>
</dbReference>
<proteinExistence type="inferred from homology"/>
<sequence>MKISKYTTRLSVSDKSWLLYNAVTDRFVLYSKELDFGKQTDLDVLKKESEQFYEQLEKGGFVIPNDKDETEEVVKKGLENCKNDKEYYLIINPTLNCNFRCWYCYENHSGRKKMRPETVESVKRMIDRLCDTEHIEFLHLSFFGGEPLLYYIDTVKPIIGHVENLKKERGLGYSIHFTTNGYLITNQLIEDLKKVHANVSFQITLDGSKEEHDKVRRSASGSGSYDRILANIKKLLENGFHVGLRLNYSGKNVASMGQVQKDIEPLSGYGKSLLTIDFQRVWQDEAIESTDELLLKTIADFQSKFQFVGDFFNRVNSYRNPCYGDLENECIVNYDGGIYKCTARDFTEELCLGTLQNDGSILWKHPEYARQRLCNKFSKKVCQSCKIFPLCGAGCSQTASEVKDACTLCKSEMEKDNIVLTRFYERIVKAARKEESCMA</sequence>
<dbReference type="InterPro" id="IPR007197">
    <property type="entry name" value="rSAM"/>
</dbReference>
<evidence type="ECO:0000259" key="7">
    <source>
        <dbReference type="PROSITE" id="PS51918"/>
    </source>
</evidence>
<evidence type="ECO:0000313" key="10">
    <source>
        <dbReference type="Proteomes" id="UP000286113"/>
    </source>
</evidence>
<evidence type="ECO:0000256" key="1">
    <source>
        <dbReference type="ARBA" id="ARBA00001966"/>
    </source>
</evidence>
<dbReference type="NCBIfam" id="TIGR04085">
    <property type="entry name" value="rSAM_more_4Fe4S"/>
    <property type="match status" value="1"/>
</dbReference>
<dbReference type="EMBL" id="QRVN01000006">
    <property type="protein sequence ID" value="RGS47937.1"/>
    <property type="molecule type" value="Genomic_DNA"/>
</dbReference>
<dbReference type="InterPro" id="IPR006638">
    <property type="entry name" value="Elp3/MiaA/NifB-like_rSAM"/>
</dbReference>
<dbReference type="InterPro" id="IPR023885">
    <property type="entry name" value="4Fe4S-binding_SPASM_dom"/>
</dbReference>
<name>A0AA92TMF3_9BACT</name>
<evidence type="ECO:0000313" key="8">
    <source>
        <dbReference type="EMBL" id="MCW4094936.1"/>
    </source>
</evidence>
<dbReference type="AlphaFoldDB" id="A0AA92TMF3"/>
<comment type="cofactor">
    <cofactor evidence="1">
        <name>[4Fe-4S] cluster</name>
        <dbReference type="ChEBI" id="CHEBI:49883"/>
    </cofactor>
</comment>
<keyword evidence="5" id="KW-0411">Iron-sulfur</keyword>
<dbReference type="SFLD" id="SFLDG01386">
    <property type="entry name" value="main_SPASM_domain-containing"/>
    <property type="match status" value="1"/>
</dbReference>
<evidence type="ECO:0000313" key="9">
    <source>
        <dbReference type="EMBL" id="RGS47937.1"/>
    </source>
</evidence>
<dbReference type="PANTHER" id="PTHR43273:SF3">
    <property type="entry name" value="ANAEROBIC SULFATASE-MATURATING ENZYME HOMOLOG ASLB-RELATED"/>
    <property type="match status" value="1"/>
</dbReference>
<dbReference type="SFLD" id="SFLDG01384">
    <property type="entry name" value="thioether_bond_formation_requi"/>
    <property type="match status" value="1"/>
</dbReference>
<dbReference type="Pfam" id="PF04055">
    <property type="entry name" value="Radical_SAM"/>
    <property type="match status" value="1"/>
</dbReference>
<dbReference type="PROSITE" id="PS51918">
    <property type="entry name" value="RADICAL_SAM"/>
    <property type="match status" value="1"/>
</dbReference>
<dbReference type="GO" id="GO:0046872">
    <property type="term" value="F:metal ion binding"/>
    <property type="evidence" value="ECO:0007669"/>
    <property type="project" value="UniProtKB-KW"/>
</dbReference>
<dbReference type="RefSeq" id="WP_119227115.1">
    <property type="nucleotide sequence ID" value="NZ_JAPDUQ010000003.1"/>
</dbReference>
<feature type="domain" description="Radical SAM core" evidence="7">
    <location>
        <begin position="83"/>
        <end position="304"/>
    </location>
</feature>
<comment type="similarity">
    <text evidence="6">Belongs to the radical SAM superfamily. Anaerobic sulfatase-maturating enzyme family.</text>
</comment>
<dbReference type="SFLD" id="SFLDG01067">
    <property type="entry name" value="SPASM/twitch_domain_containing"/>
    <property type="match status" value="1"/>
</dbReference>
<keyword evidence="2" id="KW-0949">S-adenosyl-L-methionine</keyword>
<gene>
    <name evidence="9" type="ORF">DWX90_04530</name>
    <name evidence="8" type="ORF">ONT05_15565</name>
</gene>
<accession>A0AA92TMF3</accession>
<reference evidence="9 10" key="1">
    <citation type="submission" date="2018-08" db="EMBL/GenBank/DDBJ databases">
        <title>A genome reference for cultivated species of the human gut microbiota.</title>
        <authorList>
            <person name="Zou Y."/>
            <person name="Xue W."/>
            <person name="Luo G."/>
        </authorList>
    </citation>
    <scope>NUCLEOTIDE SEQUENCE [LARGE SCALE GENOMIC DNA]</scope>
    <source>
        <strain evidence="9 10">AF22-1</strain>
    </source>
</reference>
<dbReference type="SMART" id="SM00729">
    <property type="entry name" value="Elp3"/>
    <property type="match status" value="1"/>
</dbReference>
<dbReference type="SUPFAM" id="SSF102114">
    <property type="entry name" value="Radical SAM enzymes"/>
    <property type="match status" value="1"/>
</dbReference>
<comment type="caution">
    <text evidence="9">The sequence shown here is derived from an EMBL/GenBank/DDBJ whole genome shotgun (WGS) entry which is preliminary data.</text>
</comment>
<dbReference type="Proteomes" id="UP001209074">
    <property type="component" value="Unassembled WGS sequence"/>
</dbReference>
<dbReference type="CDD" id="cd01335">
    <property type="entry name" value="Radical_SAM"/>
    <property type="match status" value="1"/>
</dbReference>
<evidence type="ECO:0000256" key="3">
    <source>
        <dbReference type="ARBA" id="ARBA00022723"/>
    </source>
</evidence>
<evidence type="ECO:0000256" key="4">
    <source>
        <dbReference type="ARBA" id="ARBA00023004"/>
    </source>
</evidence>
<dbReference type="PANTHER" id="PTHR43273">
    <property type="entry name" value="ANAEROBIC SULFATASE-MATURATING ENZYME HOMOLOG ASLB-RELATED"/>
    <property type="match status" value="1"/>
</dbReference>
<dbReference type="GO" id="GO:0051536">
    <property type="term" value="F:iron-sulfur cluster binding"/>
    <property type="evidence" value="ECO:0007669"/>
    <property type="project" value="UniProtKB-KW"/>
</dbReference>
<reference evidence="8" key="2">
    <citation type="submission" date="2022-11" db="EMBL/GenBank/DDBJ databases">
        <title>Genomic repertoires linked with pathogenic potency of arthritogenic Prevotella copri isolated from the gut of rheumatoid arthritis patients.</title>
        <authorList>
            <person name="Nii T."/>
            <person name="Maeda Y."/>
            <person name="Motooka D."/>
            <person name="Naito M."/>
            <person name="Matsumoto Y."/>
            <person name="Ogawa T."/>
            <person name="Oguro-Igashira E."/>
            <person name="Kishikawa T."/>
            <person name="Yamashita M."/>
            <person name="Koizumi S."/>
            <person name="Kurakawa T."/>
            <person name="Okumura R."/>
            <person name="Kayama H."/>
            <person name="Murakami M."/>
            <person name="Sakaguchi T."/>
            <person name="Das B."/>
            <person name="Nakamura S."/>
            <person name="Okada Y."/>
            <person name="Kumanogoh A."/>
            <person name="Takeda K."/>
        </authorList>
    </citation>
    <scope>NUCLEOTIDE SEQUENCE</scope>
    <source>
        <strain evidence="8">N016-13</strain>
    </source>
</reference>
<protein>
    <submittedName>
        <fullName evidence="9">Radical SAM protein</fullName>
    </submittedName>
</protein>
<evidence type="ECO:0000256" key="5">
    <source>
        <dbReference type="ARBA" id="ARBA00023014"/>
    </source>
</evidence>
<dbReference type="Proteomes" id="UP000286113">
    <property type="component" value="Unassembled WGS sequence"/>
</dbReference>
<evidence type="ECO:0000256" key="2">
    <source>
        <dbReference type="ARBA" id="ARBA00022691"/>
    </source>
</evidence>
<dbReference type="InterPro" id="IPR023867">
    <property type="entry name" value="Sulphatase_maturase_rSAM"/>
</dbReference>
<organism evidence="9 10">
    <name type="scientific">Segatella copri</name>
    <dbReference type="NCBI Taxonomy" id="165179"/>
    <lineage>
        <taxon>Bacteria</taxon>
        <taxon>Pseudomonadati</taxon>
        <taxon>Bacteroidota</taxon>
        <taxon>Bacteroidia</taxon>
        <taxon>Bacteroidales</taxon>
        <taxon>Prevotellaceae</taxon>
        <taxon>Segatella</taxon>
    </lineage>
</organism>
<keyword evidence="4" id="KW-0408">Iron</keyword>
<keyword evidence="3" id="KW-0479">Metal-binding</keyword>
<dbReference type="GO" id="GO:0016491">
    <property type="term" value="F:oxidoreductase activity"/>
    <property type="evidence" value="ECO:0007669"/>
    <property type="project" value="InterPro"/>
</dbReference>
<dbReference type="InterPro" id="IPR058240">
    <property type="entry name" value="rSAM_sf"/>
</dbReference>
<dbReference type="SFLD" id="SFLDS00029">
    <property type="entry name" value="Radical_SAM"/>
    <property type="match status" value="1"/>
</dbReference>
<dbReference type="InterPro" id="IPR013785">
    <property type="entry name" value="Aldolase_TIM"/>
</dbReference>